<dbReference type="InterPro" id="IPR053134">
    <property type="entry name" value="RNA-dir_DNA_polymerase"/>
</dbReference>
<dbReference type="PANTHER" id="PTHR24559">
    <property type="entry name" value="TRANSPOSON TY3-I GAG-POL POLYPROTEIN"/>
    <property type="match status" value="1"/>
</dbReference>
<dbReference type="InterPro" id="IPR043128">
    <property type="entry name" value="Rev_trsase/Diguanyl_cyclase"/>
</dbReference>
<dbReference type="Gene3D" id="1.10.340.70">
    <property type="match status" value="1"/>
</dbReference>
<proteinExistence type="predicted"/>
<evidence type="ECO:0000313" key="2">
    <source>
        <dbReference type="RefSeq" id="XP_016440439.1"/>
    </source>
</evidence>
<gene>
    <name evidence="2" type="primary">LOC107766205</name>
</gene>
<accession>A0A1S3XKT0</accession>
<dbReference type="Gene3D" id="3.30.70.270">
    <property type="match status" value="1"/>
</dbReference>
<sequence length="171" mass="20083">MDGTMRMCIDYRQLNRVTIKNKYRLPSIDDLFNKLQGKTNTLADTLSTKAESTDSLEFILTEERPLAMDTVQQGGTKKVVLGDDDVMQLQCRLFVPNVDVFSDLILQEAHSLWYYIHPSAMKMHRELKQHYWWRRMKKDIIGLVSQCLNCHQVKYEHQTLYGLTQKMIIPE</sequence>
<dbReference type="KEGG" id="nta:107766205"/>
<dbReference type="PANTHER" id="PTHR24559:SF444">
    <property type="entry name" value="REVERSE TRANSCRIPTASE DOMAIN-CONTAINING PROTEIN"/>
    <property type="match status" value="1"/>
</dbReference>
<organism evidence="2">
    <name type="scientific">Nicotiana tabacum</name>
    <name type="common">Common tobacco</name>
    <dbReference type="NCBI Taxonomy" id="4097"/>
    <lineage>
        <taxon>Eukaryota</taxon>
        <taxon>Viridiplantae</taxon>
        <taxon>Streptophyta</taxon>
        <taxon>Embryophyta</taxon>
        <taxon>Tracheophyta</taxon>
        <taxon>Spermatophyta</taxon>
        <taxon>Magnoliopsida</taxon>
        <taxon>eudicotyledons</taxon>
        <taxon>Gunneridae</taxon>
        <taxon>Pentapetalae</taxon>
        <taxon>asterids</taxon>
        <taxon>lamiids</taxon>
        <taxon>Solanales</taxon>
        <taxon>Solanaceae</taxon>
        <taxon>Nicotianoideae</taxon>
        <taxon>Nicotianeae</taxon>
        <taxon>Nicotiana</taxon>
    </lineage>
</organism>
<dbReference type="OMA" id="QICETQA"/>
<dbReference type="InterPro" id="IPR043502">
    <property type="entry name" value="DNA/RNA_pol_sf"/>
</dbReference>
<dbReference type="InterPro" id="IPR041588">
    <property type="entry name" value="Integrase_H2C2"/>
</dbReference>
<dbReference type="SUPFAM" id="SSF56672">
    <property type="entry name" value="DNA/RNA polymerases"/>
    <property type="match status" value="1"/>
</dbReference>
<protein>
    <recommendedName>
        <fullName evidence="1">Integrase zinc-binding domain-containing protein</fullName>
    </recommendedName>
</protein>
<dbReference type="Pfam" id="PF17921">
    <property type="entry name" value="Integrase_H2C2"/>
    <property type="match status" value="1"/>
</dbReference>
<feature type="domain" description="Integrase zinc-binding" evidence="1">
    <location>
        <begin position="104"/>
        <end position="155"/>
    </location>
</feature>
<evidence type="ECO:0000259" key="1">
    <source>
        <dbReference type="Pfam" id="PF17921"/>
    </source>
</evidence>
<dbReference type="OrthoDB" id="1304586at2759"/>
<dbReference type="AlphaFoldDB" id="A0A1S3XKT0"/>
<dbReference type="Gene3D" id="3.10.10.10">
    <property type="entry name" value="HIV Type 1 Reverse Transcriptase, subunit A, domain 1"/>
    <property type="match status" value="1"/>
</dbReference>
<dbReference type="PaxDb" id="4097-A0A1S3XKT0"/>
<reference evidence="2" key="1">
    <citation type="submission" date="2025-08" db="UniProtKB">
        <authorList>
            <consortium name="RefSeq"/>
        </authorList>
    </citation>
    <scope>IDENTIFICATION</scope>
</reference>
<dbReference type="SMR" id="A0A1S3XKT0"/>
<name>A0A1S3XKT0_TOBAC</name>
<dbReference type="RefSeq" id="XP_016440439.1">
    <property type="nucleotide sequence ID" value="XM_016584953.1"/>
</dbReference>